<keyword evidence="1" id="KW-0472">Membrane</keyword>
<accession>A0A835DZ85</accession>
<feature type="transmembrane region" description="Helical" evidence="1">
    <location>
        <begin position="78"/>
        <end position="101"/>
    </location>
</feature>
<dbReference type="InterPro" id="IPR007658">
    <property type="entry name" value="DUF594"/>
</dbReference>
<organism evidence="3 4">
    <name type="scientific">Digitaria exilis</name>
    <dbReference type="NCBI Taxonomy" id="1010633"/>
    <lineage>
        <taxon>Eukaryota</taxon>
        <taxon>Viridiplantae</taxon>
        <taxon>Streptophyta</taxon>
        <taxon>Embryophyta</taxon>
        <taxon>Tracheophyta</taxon>
        <taxon>Spermatophyta</taxon>
        <taxon>Magnoliopsida</taxon>
        <taxon>Liliopsida</taxon>
        <taxon>Poales</taxon>
        <taxon>Poaceae</taxon>
        <taxon>PACMAD clade</taxon>
        <taxon>Panicoideae</taxon>
        <taxon>Panicodae</taxon>
        <taxon>Paniceae</taxon>
        <taxon>Anthephorinae</taxon>
        <taxon>Digitaria</taxon>
    </lineage>
</organism>
<dbReference type="OrthoDB" id="686547at2759"/>
<reference evidence="3" key="1">
    <citation type="submission" date="2020-07" db="EMBL/GenBank/DDBJ databases">
        <title>Genome sequence and genetic diversity analysis of an under-domesticated orphan crop, white fonio (Digitaria exilis).</title>
        <authorList>
            <person name="Bennetzen J.L."/>
            <person name="Chen S."/>
            <person name="Ma X."/>
            <person name="Wang X."/>
            <person name="Yssel A.E.J."/>
            <person name="Chaluvadi S.R."/>
            <person name="Johnson M."/>
            <person name="Gangashetty P."/>
            <person name="Hamidou F."/>
            <person name="Sanogo M.D."/>
            <person name="Zwaenepoel A."/>
            <person name="Wallace J."/>
            <person name="Van De Peer Y."/>
            <person name="Van Deynze A."/>
        </authorList>
    </citation>
    <scope>NUCLEOTIDE SEQUENCE</scope>
    <source>
        <tissue evidence="3">Leaves</tissue>
    </source>
</reference>
<dbReference type="PANTHER" id="PTHR31325">
    <property type="entry name" value="OS01G0798800 PROTEIN-RELATED"/>
    <property type="match status" value="1"/>
</dbReference>
<proteinExistence type="predicted"/>
<keyword evidence="4" id="KW-1185">Reference proteome</keyword>
<dbReference type="AlphaFoldDB" id="A0A835DZ85"/>
<dbReference type="Pfam" id="PF04578">
    <property type="entry name" value="DUF594"/>
    <property type="match status" value="1"/>
</dbReference>
<dbReference type="Proteomes" id="UP000636709">
    <property type="component" value="Unassembled WGS sequence"/>
</dbReference>
<keyword evidence="1" id="KW-0812">Transmembrane</keyword>
<sequence>MYRVIETELGFLFDFFYSRYPSHKQSLVPETIVFATAAALSMSSLFSSTLMHYNYNKYGGGGAINSSNSVVGTRFDIWLARLVIFMFLILETVQYLSLVLSDWHRVKRYCRFCLHYRREANEVKLFLRGLIFLAWELVSNRKYWSNTVGQYSLLHACIRSRLWLPGWMSSFLIRTTHRHLPNSVKDAIAEELKNSLPTIMNQQGIVYYEAEHMTLEVASGGRVVKMRIPKPTIGNILILHIATTICGWKQQQQADQQVHHGEDQETASTISAYCAYLICDAPELITDNIYEARLLLEGVKRRAPGCLGDCRSEDGMYTKLLEYSFKPPKEDDDEYMAILAQGVSTYRLLASKFPDDAERWKLLAQLWVKFLLSNVAPSNNLAAHVKRLASGGEFITHLWAFMTQGGFVKQPWVPCGDGKTQQDLEAGRRQDR</sequence>
<feature type="domain" description="DUF4220" evidence="2">
    <location>
        <begin position="1"/>
        <end position="155"/>
    </location>
</feature>
<keyword evidence="1" id="KW-1133">Transmembrane helix</keyword>
<evidence type="ECO:0000256" key="1">
    <source>
        <dbReference type="SAM" id="Phobius"/>
    </source>
</evidence>
<protein>
    <recommendedName>
        <fullName evidence="2">DUF4220 domain-containing protein</fullName>
    </recommendedName>
</protein>
<gene>
    <name evidence="3" type="ORF">HU200_063955</name>
</gene>
<feature type="transmembrane region" description="Helical" evidence="1">
    <location>
        <begin position="27"/>
        <end position="46"/>
    </location>
</feature>
<dbReference type="Pfam" id="PF13968">
    <property type="entry name" value="DUF4220"/>
    <property type="match status" value="1"/>
</dbReference>
<dbReference type="InterPro" id="IPR025315">
    <property type="entry name" value="DUF4220"/>
</dbReference>
<comment type="caution">
    <text evidence="3">The sequence shown here is derived from an EMBL/GenBank/DDBJ whole genome shotgun (WGS) entry which is preliminary data.</text>
</comment>
<evidence type="ECO:0000313" key="3">
    <source>
        <dbReference type="EMBL" id="KAF8650578.1"/>
    </source>
</evidence>
<evidence type="ECO:0000259" key="2">
    <source>
        <dbReference type="Pfam" id="PF13968"/>
    </source>
</evidence>
<evidence type="ECO:0000313" key="4">
    <source>
        <dbReference type="Proteomes" id="UP000636709"/>
    </source>
</evidence>
<name>A0A835DZ85_9POAL</name>
<dbReference type="EMBL" id="JACEFO010002724">
    <property type="protein sequence ID" value="KAF8650578.1"/>
    <property type="molecule type" value="Genomic_DNA"/>
</dbReference>